<dbReference type="PANTHER" id="PTHR43861:SF1">
    <property type="entry name" value="TRANS-ACONITATE 2-METHYLTRANSFERASE"/>
    <property type="match status" value="1"/>
</dbReference>
<gene>
    <name evidence="2" type="ORF">GCM10018980_44580</name>
</gene>
<proteinExistence type="predicted"/>
<dbReference type="CDD" id="cd02440">
    <property type="entry name" value="AdoMet_MTases"/>
    <property type="match status" value="1"/>
</dbReference>
<dbReference type="Pfam" id="PF08242">
    <property type="entry name" value="Methyltransf_12"/>
    <property type="match status" value="1"/>
</dbReference>
<dbReference type="SUPFAM" id="SSF53335">
    <property type="entry name" value="S-adenosyl-L-methionine-dependent methyltransferases"/>
    <property type="match status" value="1"/>
</dbReference>
<comment type="caution">
    <text evidence="2">The sequence shown here is derived from an EMBL/GenBank/DDBJ whole genome shotgun (WGS) entry which is preliminary data.</text>
</comment>
<dbReference type="EMBL" id="BNBF01000013">
    <property type="protein sequence ID" value="GHG57754.1"/>
    <property type="molecule type" value="Genomic_DNA"/>
</dbReference>
<dbReference type="PANTHER" id="PTHR43861">
    <property type="entry name" value="TRANS-ACONITATE 2-METHYLTRANSFERASE-RELATED"/>
    <property type="match status" value="1"/>
</dbReference>
<sequence length="299" mass="33861">MSTENISTVYGREEFKRVDVGAVMREGHPDISDGDQLIVELVAKRRQAAGRPLTVIDVGSGSGVLSELIAQRLPDCRVIANEIAPNPARQARERLAPHPRAEVFTESFTEWKEPLDVIISWGSHHHLPHSHLQHVRDLLTEGGVLILGDEFCPEYCTDENAERLRNAEVIELGGGYLLASAEEIEAYREHGTVPEWSRDLEDRRRRTLWNWYKFVIDYAIERGYWQVAIAEMQITKDDMVTSFEEEHKLSPLIVEHELAVHGFEQAAKHVIGERPAELQSFFVYEFVPAAGSADADADR</sequence>
<dbReference type="GO" id="GO:0008168">
    <property type="term" value="F:methyltransferase activity"/>
    <property type="evidence" value="ECO:0007669"/>
    <property type="project" value="UniProtKB-ARBA"/>
</dbReference>
<organism evidence="2 3">
    <name type="scientific">Streptomyces capoamus</name>
    <dbReference type="NCBI Taxonomy" id="68183"/>
    <lineage>
        <taxon>Bacteria</taxon>
        <taxon>Bacillati</taxon>
        <taxon>Actinomycetota</taxon>
        <taxon>Actinomycetes</taxon>
        <taxon>Kitasatosporales</taxon>
        <taxon>Streptomycetaceae</taxon>
        <taxon>Streptomyces</taxon>
    </lineage>
</organism>
<evidence type="ECO:0000313" key="3">
    <source>
        <dbReference type="Proteomes" id="UP000619355"/>
    </source>
</evidence>
<reference evidence="3" key="1">
    <citation type="journal article" date="2019" name="Int. J. Syst. Evol. Microbiol.">
        <title>The Global Catalogue of Microorganisms (GCM) 10K type strain sequencing project: providing services to taxonomists for standard genome sequencing and annotation.</title>
        <authorList>
            <consortium name="The Broad Institute Genomics Platform"/>
            <consortium name="The Broad Institute Genome Sequencing Center for Infectious Disease"/>
            <person name="Wu L."/>
            <person name="Ma J."/>
        </authorList>
    </citation>
    <scope>NUCLEOTIDE SEQUENCE [LARGE SCALE GENOMIC DNA]</scope>
    <source>
        <strain evidence="3">JCM 4253</strain>
    </source>
</reference>
<evidence type="ECO:0000259" key="1">
    <source>
        <dbReference type="Pfam" id="PF08242"/>
    </source>
</evidence>
<protein>
    <recommendedName>
        <fullName evidence="1">Methyltransferase type 12 domain-containing protein</fullName>
    </recommendedName>
</protein>
<name>A0A919EXV3_9ACTN</name>
<keyword evidence="3" id="KW-1185">Reference proteome</keyword>
<evidence type="ECO:0000313" key="2">
    <source>
        <dbReference type="EMBL" id="GHG57754.1"/>
    </source>
</evidence>
<dbReference type="RefSeq" id="WP_189984000.1">
    <property type="nucleotide sequence ID" value="NZ_BNBF01000013.1"/>
</dbReference>
<dbReference type="GO" id="GO:0017000">
    <property type="term" value="P:antibiotic biosynthetic process"/>
    <property type="evidence" value="ECO:0007669"/>
    <property type="project" value="UniProtKB-ARBA"/>
</dbReference>
<dbReference type="InterPro" id="IPR029063">
    <property type="entry name" value="SAM-dependent_MTases_sf"/>
</dbReference>
<dbReference type="InterPro" id="IPR013217">
    <property type="entry name" value="Methyltransf_12"/>
</dbReference>
<accession>A0A919EXV3</accession>
<dbReference type="Proteomes" id="UP000619355">
    <property type="component" value="Unassembled WGS sequence"/>
</dbReference>
<dbReference type="Gene3D" id="3.40.50.150">
    <property type="entry name" value="Vaccinia Virus protein VP39"/>
    <property type="match status" value="1"/>
</dbReference>
<dbReference type="AlphaFoldDB" id="A0A919EXV3"/>
<feature type="domain" description="Methyltransferase type 12" evidence="1">
    <location>
        <begin position="56"/>
        <end position="145"/>
    </location>
</feature>